<organism evidence="2 3">
    <name type="scientific">Jiella flava</name>
    <dbReference type="NCBI Taxonomy" id="2816857"/>
    <lineage>
        <taxon>Bacteria</taxon>
        <taxon>Pseudomonadati</taxon>
        <taxon>Pseudomonadota</taxon>
        <taxon>Alphaproteobacteria</taxon>
        <taxon>Hyphomicrobiales</taxon>
        <taxon>Aurantimonadaceae</taxon>
        <taxon>Jiella</taxon>
    </lineage>
</organism>
<proteinExistence type="predicted"/>
<protein>
    <submittedName>
        <fullName evidence="2">Uncharacterized protein</fullName>
    </submittedName>
</protein>
<keyword evidence="3" id="KW-1185">Reference proteome</keyword>
<dbReference type="RefSeq" id="WP_207259498.1">
    <property type="nucleotide sequence ID" value="NZ_JAFMPP010000034.1"/>
</dbReference>
<dbReference type="Proteomes" id="UP000664122">
    <property type="component" value="Unassembled WGS sequence"/>
</dbReference>
<name>A0A939FYX6_9HYPH</name>
<evidence type="ECO:0000256" key="1">
    <source>
        <dbReference type="SAM" id="MobiDB-lite"/>
    </source>
</evidence>
<reference evidence="2" key="1">
    <citation type="submission" date="2021-03" db="EMBL/GenBank/DDBJ databases">
        <title>Whole genome sequence of Jiella sp. CQZ9-1.</title>
        <authorList>
            <person name="Tuo L."/>
        </authorList>
    </citation>
    <scope>NUCLEOTIDE SEQUENCE</scope>
    <source>
        <strain evidence="2">CQZ9-1</strain>
    </source>
</reference>
<dbReference type="EMBL" id="JAFMPP010000034">
    <property type="protein sequence ID" value="MBO0664583.1"/>
    <property type="molecule type" value="Genomic_DNA"/>
</dbReference>
<feature type="region of interest" description="Disordered" evidence="1">
    <location>
        <begin position="64"/>
        <end position="105"/>
    </location>
</feature>
<sequence length="105" mass="12141">MSKGKFPYKALSLSDREYAESLLDRIDAGEPVLYHKIKLKKNANGTFAEEGTEPWKRNDAAYKKWRENKERKRTRRAERKSKDKIIQGPLSTGPPTPINNQISDH</sequence>
<comment type="caution">
    <text evidence="2">The sequence shown here is derived from an EMBL/GenBank/DDBJ whole genome shotgun (WGS) entry which is preliminary data.</text>
</comment>
<evidence type="ECO:0000313" key="2">
    <source>
        <dbReference type="EMBL" id="MBO0664583.1"/>
    </source>
</evidence>
<dbReference type="AlphaFoldDB" id="A0A939FYX6"/>
<evidence type="ECO:0000313" key="3">
    <source>
        <dbReference type="Proteomes" id="UP000664122"/>
    </source>
</evidence>
<gene>
    <name evidence="2" type="ORF">J1C48_18635</name>
</gene>
<accession>A0A939FYX6</accession>